<evidence type="ECO:0000256" key="1">
    <source>
        <dbReference type="SAM" id="MobiDB-lite"/>
    </source>
</evidence>
<dbReference type="PANTHER" id="PTHR34792:SF1">
    <property type="entry name" value="OS02G0121500 PROTEIN"/>
    <property type="match status" value="1"/>
</dbReference>
<dbReference type="InterPro" id="IPR040305">
    <property type="entry name" value="At1g75730-like"/>
</dbReference>
<evidence type="ECO:0000313" key="2">
    <source>
        <dbReference type="EMBL" id="KDO84865.1"/>
    </source>
</evidence>
<keyword evidence="3" id="KW-1185">Reference proteome</keyword>
<dbReference type="EMBL" id="KK784874">
    <property type="protein sequence ID" value="KDO84865.1"/>
    <property type="molecule type" value="Genomic_DNA"/>
</dbReference>
<feature type="region of interest" description="Disordered" evidence="1">
    <location>
        <begin position="406"/>
        <end position="426"/>
    </location>
</feature>
<reference evidence="2 3" key="1">
    <citation type="submission" date="2014-04" db="EMBL/GenBank/DDBJ databases">
        <authorList>
            <consortium name="International Citrus Genome Consortium"/>
            <person name="Gmitter F."/>
            <person name="Chen C."/>
            <person name="Farmerie W."/>
            <person name="Harkins T."/>
            <person name="Desany B."/>
            <person name="Mohiuddin M."/>
            <person name="Kodira C."/>
            <person name="Borodovsky M."/>
            <person name="Lomsadze A."/>
            <person name="Burns P."/>
            <person name="Jenkins J."/>
            <person name="Prochnik S."/>
            <person name="Shu S."/>
            <person name="Chapman J."/>
            <person name="Pitluck S."/>
            <person name="Schmutz J."/>
            <person name="Rokhsar D."/>
        </authorList>
    </citation>
    <scope>NUCLEOTIDE SEQUENCE</scope>
</reference>
<dbReference type="AlphaFoldDB" id="A0A067H1S8"/>
<feature type="region of interest" description="Disordered" evidence="1">
    <location>
        <begin position="185"/>
        <end position="273"/>
    </location>
</feature>
<evidence type="ECO:0000313" key="3">
    <source>
        <dbReference type="Proteomes" id="UP000027120"/>
    </source>
</evidence>
<dbReference type="SMR" id="A0A067H1S8"/>
<organism evidence="2 3">
    <name type="scientific">Citrus sinensis</name>
    <name type="common">Sweet orange</name>
    <name type="synonym">Citrus aurantium var. sinensis</name>
    <dbReference type="NCBI Taxonomy" id="2711"/>
    <lineage>
        <taxon>Eukaryota</taxon>
        <taxon>Viridiplantae</taxon>
        <taxon>Streptophyta</taxon>
        <taxon>Embryophyta</taxon>
        <taxon>Tracheophyta</taxon>
        <taxon>Spermatophyta</taxon>
        <taxon>Magnoliopsida</taxon>
        <taxon>eudicotyledons</taxon>
        <taxon>Gunneridae</taxon>
        <taxon>Pentapetalae</taxon>
        <taxon>rosids</taxon>
        <taxon>malvids</taxon>
        <taxon>Sapindales</taxon>
        <taxon>Rutaceae</taxon>
        <taxon>Aurantioideae</taxon>
        <taxon>Citrus</taxon>
    </lineage>
</organism>
<feature type="region of interest" description="Disordered" evidence="1">
    <location>
        <begin position="1"/>
        <end position="20"/>
    </location>
</feature>
<gene>
    <name evidence="2" type="ORF">CISIN_1g003719mg</name>
</gene>
<sequence>MDKTRDVRRGGSSRFSRQKLLAGLEKPKKERLVKKLSVVVNKAVISSFEDSEMGYHSNNLSDRENETPSQSQSSMSSATAKRFKLPKKLFDDCNGVDHSSIPRKLRSAVKKRNPESMSPPLPDSKKLNHTVGEMESLKKDGLKKSKLNIVKQGSSDWSQKEVIGPITKDEEEVVETLYAMAGMFPENDSVNNSKLESSPSEAKPPALREHRESCTPAVKDSAVTEEELGSTFPLRTSEAAPSSNVESSQKETAKTSAEVEEKPDSKSFHVKTDSCVPPVNVHSTMPLLAKREHNSDEPSCNPVTFQGLPEPCRDSGSLEQSTQETSLTGKPELAVGSTTLRSEQVQQDTATESWRNGLALWPGLSPMVLLGAGSSGPSLHHCRSTKIPAWLDAAVGASKPYSLENGPSTRKVDFTPNKPYSLENGPSTRKVFKGATTNRSLKRCAGHVYISRLIRDLQMPENKEKSHLQCNQLKPPDEGQRQETHMVIYDFDKTRKGLNGVISVNSIGSTTAERNSSEARSGILQHKRLHHDQLQTATESGLQTLQKQVSSTIYDQLQTATESGLQTLQKQSFNFLSLSAGGLGAEDTNSFSRTRNNALEPSSEFQVSHLHSLPQHQNFMPIAMPQTHYTSSYPDKISTSGTGSTQQVKLQLPSYLSSPFLGPAHTSSTILTKQHQQQQQQLWPAQLAAQYRPTGHSTAMSQFSNWPNGRQDPTLIPCPQSLISPAPTSLEVLRPKYSTNSQHQHQHWLQHQQLMTITSSLPSSRVKRQDHHLPLVYEEIEGGFRTGSSLSLQLLCNERL</sequence>
<feature type="compositionally biased region" description="Basic residues" evidence="1">
    <location>
        <begin position="101"/>
        <end position="111"/>
    </location>
</feature>
<dbReference type="PANTHER" id="PTHR34792">
    <property type="entry name" value="OS02G0121500 PROTEIN"/>
    <property type="match status" value="1"/>
</dbReference>
<proteinExistence type="predicted"/>
<protein>
    <submittedName>
        <fullName evidence="2">Uncharacterized protein</fullName>
    </submittedName>
</protein>
<name>A0A067H1S8_CITSI</name>
<dbReference type="Proteomes" id="UP000027120">
    <property type="component" value="Unassembled WGS sequence"/>
</dbReference>
<accession>A0A067H1S8</accession>
<feature type="region of interest" description="Disordered" evidence="1">
    <location>
        <begin position="51"/>
        <end position="81"/>
    </location>
</feature>
<feature type="compositionally biased region" description="Basic and acidic residues" evidence="1">
    <location>
        <begin position="248"/>
        <end position="272"/>
    </location>
</feature>
<feature type="compositionally biased region" description="Polar residues" evidence="1">
    <location>
        <begin position="188"/>
        <end position="200"/>
    </location>
</feature>
<feature type="region of interest" description="Disordered" evidence="1">
    <location>
        <begin position="94"/>
        <end position="129"/>
    </location>
</feature>